<feature type="transmembrane region" description="Helical" evidence="6">
    <location>
        <begin position="268"/>
        <end position="289"/>
    </location>
</feature>
<dbReference type="InterPro" id="IPR036259">
    <property type="entry name" value="MFS_trans_sf"/>
</dbReference>
<evidence type="ECO:0000313" key="9">
    <source>
        <dbReference type="Proteomes" id="UP001610335"/>
    </source>
</evidence>
<feature type="transmembrane region" description="Helical" evidence="6">
    <location>
        <begin position="434"/>
        <end position="454"/>
    </location>
</feature>
<evidence type="ECO:0000313" key="8">
    <source>
        <dbReference type="EMBL" id="KAL2829416.1"/>
    </source>
</evidence>
<feature type="transmembrane region" description="Helical" evidence="6">
    <location>
        <begin position="397"/>
        <end position="422"/>
    </location>
</feature>
<evidence type="ECO:0000256" key="6">
    <source>
        <dbReference type="SAM" id="Phobius"/>
    </source>
</evidence>
<dbReference type="InterPro" id="IPR011701">
    <property type="entry name" value="MFS"/>
</dbReference>
<feature type="compositionally biased region" description="Basic and acidic residues" evidence="5">
    <location>
        <begin position="1"/>
        <end position="17"/>
    </location>
</feature>
<dbReference type="SUPFAM" id="SSF103473">
    <property type="entry name" value="MFS general substrate transporter"/>
    <property type="match status" value="1"/>
</dbReference>
<dbReference type="Gene3D" id="1.20.1720.10">
    <property type="entry name" value="Multidrug resistance protein D"/>
    <property type="match status" value="1"/>
</dbReference>
<feature type="transmembrane region" description="Helical" evidence="6">
    <location>
        <begin position="202"/>
        <end position="222"/>
    </location>
</feature>
<proteinExistence type="predicted"/>
<evidence type="ECO:0000256" key="4">
    <source>
        <dbReference type="ARBA" id="ARBA00023136"/>
    </source>
</evidence>
<accession>A0ABR4INR4</accession>
<evidence type="ECO:0000256" key="3">
    <source>
        <dbReference type="ARBA" id="ARBA00022989"/>
    </source>
</evidence>
<sequence>MTPPKDGEPDNSSRSRDNIATLDESTLERLGKERPQSFSGVWPEVAFCFSIVMSQILAEYYISGSNVLLPSLIEELDFPAAAAIWPSTSLSLAVTSTLLIFGRLTDMFGGYAIYVAGAGWLTISSILCGVSQSWLMLVICRALQGLALAAFLPSGVMILGKTYRPGPRKNFVFSLYGACAALGFFVGIFFSGLCSQYLTWRWYFFIGAILSAITTLSSIFYVPRDYKETRAHGASMDWAGCALSVSGTVLFVFAIAHSSYAPQQWRTPYIPVCLVLGVVLLATMTYVEGWVIKNPLLPGDIFAVKYMKPLAIALLFLYGSLGVFLLYVVLYMSEFMGATPFQMVAWTVPMALGGLILCCIGGLIFHRVSGTILLIISCLGYIGSGLFFAVIPPGGNYWAFVFPAMICGTIGIDISFNLANIFITTNMPKAKQGLAGALINCTLHMGIAVMLGFADIVHSETAYLGMRESYKAVFWYQTGLAIFGLLVVIFFVRIHEAKSDLTVDEREALAADAQARSSTACPDEV</sequence>
<keyword evidence="4 6" id="KW-0472">Membrane</keyword>
<protein>
    <submittedName>
        <fullName evidence="8">Major facilitator superfamily domain-containing protein</fullName>
    </submittedName>
</protein>
<feature type="transmembrane region" description="Helical" evidence="6">
    <location>
        <begin position="234"/>
        <end position="256"/>
    </location>
</feature>
<feature type="transmembrane region" description="Helical" evidence="6">
    <location>
        <begin position="344"/>
        <end position="365"/>
    </location>
</feature>
<gene>
    <name evidence="8" type="ORF">BDW59DRAFT_170461</name>
</gene>
<dbReference type="PROSITE" id="PS50850">
    <property type="entry name" value="MFS"/>
    <property type="match status" value="1"/>
</dbReference>
<dbReference type="Gene3D" id="1.20.1250.20">
    <property type="entry name" value="MFS general substrate transporter like domains"/>
    <property type="match status" value="1"/>
</dbReference>
<feature type="transmembrane region" description="Helical" evidence="6">
    <location>
        <begin position="310"/>
        <end position="332"/>
    </location>
</feature>
<feature type="region of interest" description="Disordered" evidence="5">
    <location>
        <begin position="1"/>
        <end position="20"/>
    </location>
</feature>
<feature type="transmembrane region" description="Helical" evidence="6">
    <location>
        <begin position="171"/>
        <end position="190"/>
    </location>
</feature>
<feature type="transmembrane region" description="Helical" evidence="6">
    <location>
        <begin position="474"/>
        <end position="492"/>
    </location>
</feature>
<feature type="transmembrane region" description="Helical" evidence="6">
    <location>
        <begin position="82"/>
        <end position="101"/>
    </location>
</feature>
<dbReference type="InterPro" id="IPR020846">
    <property type="entry name" value="MFS_dom"/>
</dbReference>
<organism evidence="8 9">
    <name type="scientific">Aspergillus cavernicola</name>
    <dbReference type="NCBI Taxonomy" id="176166"/>
    <lineage>
        <taxon>Eukaryota</taxon>
        <taxon>Fungi</taxon>
        <taxon>Dikarya</taxon>
        <taxon>Ascomycota</taxon>
        <taxon>Pezizomycotina</taxon>
        <taxon>Eurotiomycetes</taxon>
        <taxon>Eurotiomycetidae</taxon>
        <taxon>Eurotiales</taxon>
        <taxon>Aspergillaceae</taxon>
        <taxon>Aspergillus</taxon>
        <taxon>Aspergillus subgen. Nidulantes</taxon>
    </lineage>
</organism>
<feature type="transmembrane region" description="Helical" evidence="6">
    <location>
        <begin position="133"/>
        <end position="159"/>
    </location>
</feature>
<reference evidence="8 9" key="1">
    <citation type="submission" date="2024-07" db="EMBL/GenBank/DDBJ databases">
        <title>Section-level genome sequencing and comparative genomics of Aspergillus sections Usti and Cavernicolus.</title>
        <authorList>
            <consortium name="Lawrence Berkeley National Laboratory"/>
            <person name="Nybo J.L."/>
            <person name="Vesth T.C."/>
            <person name="Theobald S."/>
            <person name="Frisvad J.C."/>
            <person name="Larsen T.O."/>
            <person name="Kjaerboelling I."/>
            <person name="Rothschild-Mancinelli K."/>
            <person name="Lyhne E.K."/>
            <person name="Kogle M.E."/>
            <person name="Barry K."/>
            <person name="Clum A."/>
            <person name="Na H."/>
            <person name="Ledsgaard L."/>
            <person name="Lin J."/>
            <person name="Lipzen A."/>
            <person name="Kuo A."/>
            <person name="Riley R."/>
            <person name="Mondo S."/>
            <person name="LaButti K."/>
            <person name="Haridas S."/>
            <person name="Pangalinan J."/>
            <person name="Salamov A.A."/>
            <person name="Simmons B.A."/>
            <person name="Magnuson J.K."/>
            <person name="Chen J."/>
            <person name="Drula E."/>
            <person name="Henrissat B."/>
            <person name="Wiebenga A."/>
            <person name="Lubbers R.J."/>
            <person name="Gomes A.C."/>
            <person name="Makela M.R."/>
            <person name="Stajich J."/>
            <person name="Grigoriev I.V."/>
            <person name="Mortensen U.H."/>
            <person name="De vries R.P."/>
            <person name="Baker S.E."/>
            <person name="Andersen M.R."/>
        </authorList>
    </citation>
    <scope>NUCLEOTIDE SEQUENCE [LARGE SCALE GENOMIC DNA]</scope>
    <source>
        <strain evidence="8 9">CBS 600.67</strain>
    </source>
</reference>
<name>A0ABR4INR4_9EURO</name>
<evidence type="ECO:0000259" key="7">
    <source>
        <dbReference type="PROSITE" id="PS50850"/>
    </source>
</evidence>
<dbReference type="PANTHER" id="PTHR42718:SF36">
    <property type="entry name" value="MULTIDRUG TRANSPORTER, PUTATIVE (AFU_ORTHOLOGUE AFUA_4G13820)-RELATED"/>
    <property type="match status" value="1"/>
</dbReference>
<comment type="caution">
    <text evidence="8">The sequence shown here is derived from an EMBL/GenBank/DDBJ whole genome shotgun (WGS) entry which is preliminary data.</text>
</comment>
<feature type="transmembrane region" description="Helical" evidence="6">
    <location>
        <begin position="108"/>
        <end position="127"/>
    </location>
</feature>
<feature type="domain" description="Major facilitator superfamily (MFS) profile" evidence="7">
    <location>
        <begin position="47"/>
        <end position="496"/>
    </location>
</feature>
<dbReference type="EMBL" id="JBFXLS010000016">
    <property type="protein sequence ID" value="KAL2829416.1"/>
    <property type="molecule type" value="Genomic_DNA"/>
</dbReference>
<evidence type="ECO:0000256" key="1">
    <source>
        <dbReference type="ARBA" id="ARBA00004141"/>
    </source>
</evidence>
<dbReference type="PANTHER" id="PTHR42718">
    <property type="entry name" value="MAJOR FACILITATOR SUPERFAMILY MULTIDRUG TRANSPORTER MFSC"/>
    <property type="match status" value="1"/>
</dbReference>
<evidence type="ECO:0000256" key="5">
    <source>
        <dbReference type="SAM" id="MobiDB-lite"/>
    </source>
</evidence>
<evidence type="ECO:0000256" key="2">
    <source>
        <dbReference type="ARBA" id="ARBA00022692"/>
    </source>
</evidence>
<comment type="subcellular location">
    <subcellularLocation>
        <location evidence="1">Membrane</location>
        <topology evidence="1">Multi-pass membrane protein</topology>
    </subcellularLocation>
</comment>
<keyword evidence="2 6" id="KW-0812">Transmembrane</keyword>
<keyword evidence="3 6" id="KW-1133">Transmembrane helix</keyword>
<feature type="transmembrane region" description="Helical" evidence="6">
    <location>
        <begin position="372"/>
        <end position="391"/>
    </location>
</feature>
<dbReference type="Proteomes" id="UP001610335">
    <property type="component" value="Unassembled WGS sequence"/>
</dbReference>
<dbReference type="Pfam" id="PF07690">
    <property type="entry name" value="MFS_1"/>
    <property type="match status" value="1"/>
</dbReference>
<keyword evidence="9" id="KW-1185">Reference proteome</keyword>